<dbReference type="SMART" id="SM00228">
    <property type="entry name" value="PDZ"/>
    <property type="match status" value="1"/>
</dbReference>
<dbReference type="Pfam" id="PF03572">
    <property type="entry name" value="Peptidase_S41"/>
    <property type="match status" value="1"/>
</dbReference>
<dbReference type="InterPro" id="IPR004447">
    <property type="entry name" value="Peptidase_S41A"/>
</dbReference>
<dbReference type="SUPFAM" id="SSF52096">
    <property type="entry name" value="ClpP/crotonase"/>
    <property type="match status" value="1"/>
</dbReference>
<organism evidence="8 9">
    <name type="scientific">Alistipes hominis</name>
    <dbReference type="NCBI Taxonomy" id="2763015"/>
    <lineage>
        <taxon>Bacteria</taxon>
        <taxon>Pseudomonadati</taxon>
        <taxon>Bacteroidota</taxon>
        <taxon>Bacteroidia</taxon>
        <taxon>Bacteroidales</taxon>
        <taxon>Rikenellaceae</taxon>
        <taxon>Alistipes</taxon>
    </lineage>
</organism>
<dbReference type="CDD" id="cd07560">
    <property type="entry name" value="Peptidase_S41_CPP"/>
    <property type="match status" value="1"/>
</dbReference>
<dbReference type="PANTHER" id="PTHR32060:SF30">
    <property type="entry name" value="CARBOXY-TERMINAL PROCESSING PROTEASE CTPA"/>
    <property type="match status" value="1"/>
</dbReference>
<feature type="chain" id="PRO_5046934190" evidence="6">
    <location>
        <begin position="21"/>
        <end position="528"/>
    </location>
</feature>
<evidence type="ECO:0000313" key="9">
    <source>
        <dbReference type="Proteomes" id="UP000636891"/>
    </source>
</evidence>
<dbReference type="EMBL" id="JACOOK010000007">
    <property type="protein sequence ID" value="MBC5617665.1"/>
    <property type="molecule type" value="Genomic_DNA"/>
</dbReference>
<evidence type="ECO:0000256" key="6">
    <source>
        <dbReference type="SAM" id="SignalP"/>
    </source>
</evidence>
<comment type="caution">
    <text evidence="8">The sequence shown here is derived from an EMBL/GenBank/DDBJ whole genome shotgun (WGS) entry which is preliminary data.</text>
</comment>
<dbReference type="InterPro" id="IPR001478">
    <property type="entry name" value="PDZ"/>
</dbReference>
<dbReference type="Pfam" id="PF22694">
    <property type="entry name" value="CtpB_N-like"/>
    <property type="match status" value="1"/>
</dbReference>
<name>A0ABR7CQP7_9BACT</name>
<reference evidence="8 9" key="1">
    <citation type="submission" date="2020-08" db="EMBL/GenBank/DDBJ databases">
        <title>Genome public.</title>
        <authorList>
            <person name="Liu C."/>
            <person name="Sun Q."/>
        </authorList>
    </citation>
    <scope>NUCLEOTIDE SEQUENCE [LARGE SCALE GENOMIC DNA]</scope>
    <source>
        <strain evidence="8 9">New-7</strain>
    </source>
</reference>
<dbReference type="Gene3D" id="3.30.750.44">
    <property type="match status" value="1"/>
</dbReference>
<dbReference type="Gene3D" id="3.90.226.10">
    <property type="entry name" value="2-enoyl-CoA Hydratase, Chain A, domain 1"/>
    <property type="match status" value="1"/>
</dbReference>
<keyword evidence="6" id="KW-0732">Signal</keyword>
<dbReference type="CDD" id="cd06782">
    <property type="entry name" value="cpPDZ_CPP-like"/>
    <property type="match status" value="1"/>
</dbReference>
<comment type="similarity">
    <text evidence="1 5">Belongs to the peptidase S41A family.</text>
</comment>
<evidence type="ECO:0000256" key="2">
    <source>
        <dbReference type="ARBA" id="ARBA00022670"/>
    </source>
</evidence>
<gene>
    <name evidence="8" type="ORF">H8S08_11680</name>
</gene>
<dbReference type="SUPFAM" id="SSF50156">
    <property type="entry name" value="PDZ domain-like"/>
    <property type="match status" value="1"/>
</dbReference>
<evidence type="ECO:0000256" key="3">
    <source>
        <dbReference type="ARBA" id="ARBA00022801"/>
    </source>
</evidence>
<dbReference type="InterPro" id="IPR036034">
    <property type="entry name" value="PDZ_sf"/>
</dbReference>
<evidence type="ECO:0000256" key="5">
    <source>
        <dbReference type="RuleBase" id="RU004404"/>
    </source>
</evidence>
<keyword evidence="9" id="KW-1185">Reference proteome</keyword>
<keyword evidence="3 5" id="KW-0378">Hydrolase</keyword>
<dbReference type="SMART" id="SM00245">
    <property type="entry name" value="TSPc"/>
    <property type="match status" value="1"/>
</dbReference>
<dbReference type="PANTHER" id="PTHR32060">
    <property type="entry name" value="TAIL-SPECIFIC PROTEASE"/>
    <property type="match status" value="1"/>
</dbReference>
<dbReference type="InterPro" id="IPR055210">
    <property type="entry name" value="CtpA/B_N"/>
</dbReference>
<dbReference type="NCBIfam" id="TIGR00225">
    <property type="entry name" value="prc"/>
    <property type="match status" value="1"/>
</dbReference>
<evidence type="ECO:0000256" key="4">
    <source>
        <dbReference type="ARBA" id="ARBA00022825"/>
    </source>
</evidence>
<keyword evidence="2 5" id="KW-0645">Protease</keyword>
<feature type="signal peptide" evidence="6">
    <location>
        <begin position="1"/>
        <end position="20"/>
    </location>
</feature>
<dbReference type="PROSITE" id="PS50106">
    <property type="entry name" value="PDZ"/>
    <property type="match status" value="1"/>
</dbReference>
<dbReference type="Pfam" id="PF17820">
    <property type="entry name" value="PDZ_6"/>
    <property type="match status" value="1"/>
</dbReference>
<evidence type="ECO:0000259" key="7">
    <source>
        <dbReference type="PROSITE" id="PS50106"/>
    </source>
</evidence>
<dbReference type="InterPro" id="IPR041489">
    <property type="entry name" value="PDZ_6"/>
</dbReference>
<dbReference type="InterPro" id="IPR005151">
    <property type="entry name" value="Tail-specific_protease"/>
</dbReference>
<evidence type="ECO:0000256" key="1">
    <source>
        <dbReference type="ARBA" id="ARBA00009179"/>
    </source>
</evidence>
<accession>A0ABR7CQP7</accession>
<dbReference type="Proteomes" id="UP000636891">
    <property type="component" value="Unassembled WGS sequence"/>
</dbReference>
<dbReference type="InterPro" id="IPR029045">
    <property type="entry name" value="ClpP/crotonase-like_dom_sf"/>
</dbReference>
<proteinExistence type="inferred from homology"/>
<protein>
    <submittedName>
        <fullName evidence="8">S41 family peptidase</fullName>
    </submittedName>
</protein>
<evidence type="ECO:0000313" key="8">
    <source>
        <dbReference type="EMBL" id="MBC5617665.1"/>
    </source>
</evidence>
<feature type="domain" description="PDZ" evidence="7">
    <location>
        <begin position="79"/>
        <end position="147"/>
    </location>
</feature>
<sequence>MKIHILLATLLFAAPALVSAQNDAKDDPAGNLQKFQQFYRYLNGAYVDTVHNNELVESAIREVLLQLDPHSTYVSPEEMVEVKESFDGSFSGIGIEFNVLRDTIIVVNVISGGPAEQVGLLPNDRIVAVDGKSSVGVKQIDVPKLLRGPKGSRVETRIVRHGGGEPLDFTIVRDNIPINTVDAAYKVDPKTGYIRINRFANNTYKEFTDAVQKLGPMDALILDLRSNGGGLMGGAVQLSNFFLPEGSVIVSTEGMRVPPDRIVAKEDGPFTKGKVIVLINETSASASEIVSGAIQDWDRGLLIGRRTFGKGLVQRQFPLQDGSAVRLTVARYHTPTGRMIQRPYENGNLDAYYEDFNKRFEPGASDSVGGDTTQRFKTLRSGRTVYGGGGITPDIVVPLDTSDYTKYWGSLVRQGVINEFVIEYLDENRPALSSRYAAPEKFVSDFTVSDDVLDALTAKATKKGIAFDAAEFERSKKALKTQLKALIAQKMWGVNEYYLVVNGEDDPVFAKALEVLRDWERYGSGIAY</sequence>
<keyword evidence="4 5" id="KW-0720">Serine protease</keyword>
<dbReference type="Gene3D" id="2.30.42.10">
    <property type="match status" value="1"/>
</dbReference>